<evidence type="ECO:0000313" key="1">
    <source>
        <dbReference type="EMBL" id="CAD8661451.1"/>
    </source>
</evidence>
<evidence type="ECO:0000313" key="3">
    <source>
        <dbReference type="EMBL" id="CAD8661455.1"/>
    </source>
</evidence>
<evidence type="ECO:0000313" key="2">
    <source>
        <dbReference type="EMBL" id="CAD8661454.1"/>
    </source>
</evidence>
<dbReference type="EMBL" id="HBEZ01058906">
    <property type="protein sequence ID" value="CAD8661451.1"/>
    <property type="molecule type" value="Transcribed_RNA"/>
</dbReference>
<dbReference type="EMBL" id="HBEZ01058915">
    <property type="protein sequence ID" value="CAD8661461.1"/>
    <property type="molecule type" value="Transcribed_RNA"/>
</dbReference>
<gene>
    <name evidence="1" type="ORF">CCUR1050_LOCUS32301</name>
    <name evidence="2" type="ORF">CCUR1050_LOCUS32302</name>
    <name evidence="3" type="ORF">CCUR1050_LOCUS32303</name>
    <name evidence="4" type="ORF">CCUR1050_LOCUS32306</name>
</gene>
<protein>
    <submittedName>
        <fullName evidence="3">Uncharacterized protein</fullName>
    </submittedName>
</protein>
<accession>A0A6T8E135</accession>
<reference evidence="3" key="1">
    <citation type="submission" date="2021-01" db="EMBL/GenBank/DDBJ databases">
        <authorList>
            <person name="Corre E."/>
            <person name="Pelletier E."/>
            <person name="Niang G."/>
            <person name="Scheremetjew M."/>
            <person name="Finn R."/>
            <person name="Kale V."/>
            <person name="Holt S."/>
            <person name="Cochrane G."/>
            <person name="Meng A."/>
            <person name="Brown T."/>
            <person name="Cohen L."/>
        </authorList>
    </citation>
    <scope>NUCLEOTIDE SEQUENCE</scope>
    <source>
        <strain evidence="3">CCAP979/52</strain>
    </source>
</reference>
<name>A0A6T8E135_9CRYP</name>
<dbReference type="EMBL" id="HBEZ01058908">
    <property type="protein sequence ID" value="CAD8661454.1"/>
    <property type="molecule type" value="Transcribed_RNA"/>
</dbReference>
<dbReference type="AlphaFoldDB" id="A0A6T8E135"/>
<evidence type="ECO:0000313" key="4">
    <source>
        <dbReference type="EMBL" id="CAD8661461.1"/>
    </source>
</evidence>
<sequence length="99" mass="11365">MVDEVHVHAFKLSELDRFSCDRNEILLVWDNWLHKGNRLAVAHCDGNDADAQGHSETDQIIPELHAATEKVCISYEPPKHDDSRLSHDDVSIHHHLLLR</sequence>
<proteinExistence type="predicted"/>
<dbReference type="EMBL" id="HBEZ01058910">
    <property type="protein sequence ID" value="CAD8661455.1"/>
    <property type="molecule type" value="Transcribed_RNA"/>
</dbReference>
<organism evidence="3">
    <name type="scientific">Cryptomonas curvata</name>
    <dbReference type="NCBI Taxonomy" id="233186"/>
    <lineage>
        <taxon>Eukaryota</taxon>
        <taxon>Cryptophyceae</taxon>
        <taxon>Cryptomonadales</taxon>
        <taxon>Cryptomonadaceae</taxon>
        <taxon>Cryptomonas</taxon>
    </lineage>
</organism>